<sequence>WAELSWGTTFGAACAVFVMPEGGQRTAIEHLWCILCTEAQHLVWKLWCQRVVRNDGGDFTEDEVTYSSYMTLESQLSLDRCMAVLYATGKTVTSVGPNNLAPLVKRIWLPVIDQGSDLPPKWVIDCGVLMGIKCGH</sequence>
<keyword evidence="2" id="KW-1185">Reference proteome</keyword>
<dbReference type="STRING" id="139420.A0A371CHD6"/>
<name>A0A371CHD6_9APHY</name>
<dbReference type="EMBL" id="KZ857672">
    <property type="protein sequence ID" value="RDX39699.1"/>
    <property type="molecule type" value="Genomic_DNA"/>
</dbReference>
<evidence type="ECO:0000313" key="2">
    <source>
        <dbReference type="Proteomes" id="UP000256964"/>
    </source>
</evidence>
<dbReference type="AlphaFoldDB" id="A0A371CHD6"/>
<proteinExistence type="predicted"/>
<evidence type="ECO:0000313" key="1">
    <source>
        <dbReference type="EMBL" id="RDX39699.1"/>
    </source>
</evidence>
<organism evidence="1 2">
    <name type="scientific">Lentinus brumalis</name>
    <dbReference type="NCBI Taxonomy" id="2498619"/>
    <lineage>
        <taxon>Eukaryota</taxon>
        <taxon>Fungi</taxon>
        <taxon>Dikarya</taxon>
        <taxon>Basidiomycota</taxon>
        <taxon>Agaricomycotina</taxon>
        <taxon>Agaricomycetes</taxon>
        <taxon>Polyporales</taxon>
        <taxon>Polyporaceae</taxon>
        <taxon>Lentinus</taxon>
    </lineage>
</organism>
<protein>
    <submittedName>
        <fullName evidence="1">Uncharacterized protein</fullName>
    </submittedName>
</protein>
<dbReference type="OrthoDB" id="3031569at2759"/>
<gene>
    <name evidence="1" type="ORF">OH76DRAFT_1367256</name>
</gene>
<accession>A0A371CHD6</accession>
<reference evidence="1 2" key="1">
    <citation type="journal article" date="2018" name="Biotechnol. Biofuels">
        <title>Integrative visual omics of the white-rot fungus Polyporus brumalis exposes the biotechnological potential of its oxidative enzymes for delignifying raw plant biomass.</title>
        <authorList>
            <person name="Miyauchi S."/>
            <person name="Rancon A."/>
            <person name="Drula E."/>
            <person name="Hage H."/>
            <person name="Chaduli D."/>
            <person name="Favel A."/>
            <person name="Grisel S."/>
            <person name="Henrissat B."/>
            <person name="Herpoel-Gimbert I."/>
            <person name="Ruiz-Duenas F.J."/>
            <person name="Chevret D."/>
            <person name="Hainaut M."/>
            <person name="Lin J."/>
            <person name="Wang M."/>
            <person name="Pangilinan J."/>
            <person name="Lipzen A."/>
            <person name="Lesage-Meessen L."/>
            <person name="Navarro D."/>
            <person name="Riley R."/>
            <person name="Grigoriev I.V."/>
            <person name="Zhou S."/>
            <person name="Raouche S."/>
            <person name="Rosso M.N."/>
        </authorList>
    </citation>
    <scope>NUCLEOTIDE SEQUENCE [LARGE SCALE GENOMIC DNA]</scope>
    <source>
        <strain evidence="1 2">BRFM 1820</strain>
    </source>
</reference>
<dbReference type="Proteomes" id="UP000256964">
    <property type="component" value="Unassembled WGS sequence"/>
</dbReference>
<feature type="non-terminal residue" evidence="1">
    <location>
        <position position="1"/>
    </location>
</feature>